<keyword evidence="2" id="KW-1185">Reference proteome</keyword>
<evidence type="ECO:0008006" key="3">
    <source>
        <dbReference type="Google" id="ProtNLM"/>
    </source>
</evidence>
<organism evidence="1 2">
    <name type="scientific">Gluconacetobacter takamatsuzukensis</name>
    <dbReference type="NCBI Taxonomy" id="1286190"/>
    <lineage>
        <taxon>Bacteria</taxon>
        <taxon>Pseudomonadati</taxon>
        <taxon>Pseudomonadota</taxon>
        <taxon>Alphaproteobacteria</taxon>
        <taxon>Acetobacterales</taxon>
        <taxon>Acetobacteraceae</taxon>
        <taxon>Gluconacetobacter</taxon>
    </lineage>
</organism>
<evidence type="ECO:0000313" key="1">
    <source>
        <dbReference type="EMBL" id="MBB2205596.1"/>
    </source>
</evidence>
<evidence type="ECO:0000313" key="2">
    <source>
        <dbReference type="Proteomes" id="UP000540556"/>
    </source>
</evidence>
<reference evidence="1 2" key="1">
    <citation type="submission" date="2020-04" db="EMBL/GenBank/DDBJ databases">
        <title>Description of novel Gluconacetobacter.</title>
        <authorList>
            <person name="Sombolestani A."/>
        </authorList>
    </citation>
    <scope>NUCLEOTIDE SEQUENCE [LARGE SCALE GENOMIC DNA]</scope>
    <source>
        <strain evidence="1 2">LMG 27800</strain>
    </source>
</reference>
<dbReference type="RefSeq" id="WP_182950138.1">
    <property type="nucleotide sequence ID" value="NZ_JABEQK010000008.1"/>
</dbReference>
<name>A0A7W4KER4_9PROT</name>
<protein>
    <recommendedName>
        <fullName evidence="3">Lipoprotein</fullName>
    </recommendedName>
</protein>
<dbReference type="PROSITE" id="PS51257">
    <property type="entry name" value="PROKAR_LIPOPROTEIN"/>
    <property type="match status" value="1"/>
</dbReference>
<dbReference type="AlphaFoldDB" id="A0A7W4KER4"/>
<accession>A0A7W4KER4</accession>
<comment type="caution">
    <text evidence="1">The sequence shown here is derived from an EMBL/GenBank/DDBJ whole genome shotgun (WGS) entry which is preliminary data.</text>
</comment>
<dbReference type="Proteomes" id="UP000540556">
    <property type="component" value="Unassembled WGS sequence"/>
</dbReference>
<gene>
    <name evidence="1" type="ORF">HLH27_11270</name>
</gene>
<sequence>MKILPALFLCVILGGCYSYRVSERDRQARVAAYLDDVKACNALYPERVGNYHSNVICANNALLKLSRQLDIESNDVIYINNTREYLAYEVDGGQMDRERALAVFDRKVQDYFDQKRAVMQGSRGIPGYYDTPNVLTVRAGMPTGTN</sequence>
<proteinExistence type="predicted"/>
<dbReference type="EMBL" id="JABEQK010000008">
    <property type="protein sequence ID" value="MBB2205596.1"/>
    <property type="molecule type" value="Genomic_DNA"/>
</dbReference>